<keyword evidence="1" id="KW-0614">Plasmid</keyword>
<dbReference type="Proteomes" id="UP001061991">
    <property type="component" value="Plasmid p_unnamed2"/>
</dbReference>
<reference evidence="1" key="1">
    <citation type="submission" date="2022-09" db="EMBL/GenBank/DDBJ databases">
        <title>Interaction between co-microsymbionts with complementary sets of symbiotic genes in legume-rhizobium systems.</title>
        <authorList>
            <person name="Safronova V."/>
            <person name="Sazanova A."/>
            <person name="Afonin A."/>
            <person name="Chirak E."/>
        </authorList>
    </citation>
    <scope>NUCLEOTIDE SEQUENCE</scope>
    <source>
        <strain evidence="1">A18/3m</strain>
    </source>
</reference>
<sequence>MVSLMRFMRQIARCVSKTLDMPDSSPAQAARLHRVVKHGAQIFDRITKEMGQHDIDNDVTEAAKTIADIWSGGFEFEARLRSDSNGLLEQRNCP</sequence>
<dbReference type="EMBL" id="CP104971">
    <property type="protein sequence ID" value="UXN57903.1"/>
    <property type="molecule type" value="Genomic_DNA"/>
</dbReference>
<name>A0ACD4CWS9_9HYPH</name>
<keyword evidence="2" id="KW-1185">Reference proteome</keyword>
<organism evidence="1 2">
    <name type="scientific">Phyllobacterium zundukense</name>
    <dbReference type="NCBI Taxonomy" id="1867719"/>
    <lineage>
        <taxon>Bacteria</taxon>
        <taxon>Pseudomonadati</taxon>
        <taxon>Pseudomonadota</taxon>
        <taxon>Alphaproteobacteria</taxon>
        <taxon>Hyphomicrobiales</taxon>
        <taxon>Phyllobacteriaceae</taxon>
        <taxon>Phyllobacterium</taxon>
    </lineage>
</organism>
<proteinExistence type="predicted"/>
<evidence type="ECO:0000313" key="1">
    <source>
        <dbReference type="EMBL" id="UXN57903.1"/>
    </source>
</evidence>
<protein>
    <submittedName>
        <fullName evidence="1">Uncharacterized protein</fullName>
    </submittedName>
</protein>
<evidence type="ECO:0000313" key="2">
    <source>
        <dbReference type="Proteomes" id="UP001061991"/>
    </source>
</evidence>
<geneLocation type="plasmid" evidence="1 2">
    <name>p_unnamed2</name>
</geneLocation>
<gene>
    <name evidence="1" type="ORF">N8E88_06350</name>
</gene>
<accession>A0ACD4CWS9</accession>